<evidence type="ECO:0000313" key="2">
    <source>
        <dbReference type="Proteomes" id="UP001341840"/>
    </source>
</evidence>
<organism evidence="1 2">
    <name type="scientific">Stylosanthes scabra</name>
    <dbReference type="NCBI Taxonomy" id="79078"/>
    <lineage>
        <taxon>Eukaryota</taxon>
        <taxon>Viridiplantae</taxon>
        <taxon>Streptophyta</taxon>
        <taxon>Embryophyta</taxon>
        <taxon>Tracheophyta</taxon>
        <taxon>Spermatophyta</taxon>
        <taxon>Magnoliopsida</taxon>
        <taxon>eudicotyledons</taxon>
        <taxon>Gunneridae</taxon>
        <taxon>Pentapetalae</taxon>
        <taxon>rosids</taxon>
        <taxon>fabids</taxon>
        <taxon>Fabales</taxon>
        <taxon>Fabaceae</taxon>
        <taxon>Papilionoideae</taxon>
        <taxon>50 kb inversion clade</taxon>
        <taxon>dalbergioids sensu lato</taxon>
        <taxon>Dalbergieae</taxon>
        <taxon>Pterocarpus clade</taxon>
        <taxon>Stylosanthes</taxon>
    </lineage>
</organism>
<evidence type="ECO:0000313" key="1">
    <source>
        <dbReference type="EMBL" id="MED6197850.1"/>
    </source>
</evidence>
<accession>A0ABU6XIH0</accession>
<name>A0ABU6XIH0_9FABA</name>
<dbReference type="EMBL" id="JASCZI010211988">
    <property type="protein sequence ID" value="MED6197850.1"/>
    <property type="molecule type" value="Genomic_DNA"/>
</dbReference>
<reference evidence="1 2" key="1">
    <citation type="journal article" date="2023" name="Plants (Basel)">
        <title>Bridging the Gap: Combining Genomics and Transcriptomics Approaches to Understand Stylosanthes scabra, an Orphan Legume from the Brazilian Caatinga.</title>
        <authorList>
            <person name="Ferreira-Neto J.R.C."/>
            <person name="da Silva M.D."/>
            <person name="Binneck E."/>
            <person name="de Melo N.F."/>
            <person name="da Silva R.H."/>
            <person name="de Melo A.L.T.M."/>
            <person name="Pandolfi V."/>
            <person name="Bustamante F.O."/>
            <person name="Brasileiro-Vidal A.C."/>
            <person name="Benko-Iseppon A.M."/>
        </authorList>
    </citation>
    <scope>NUCLEOTIDE SEQUENCE [LARGE SCALE GENOMIC DNA]</scope>
    <source>
        <tissue evidence="1">Leaves</tissue>
    </source>
</reference>
<proteinExistence type="predicted"/>
<protein>
    <submittedName>
        <fullName evidence="1">Uncharacterized protein</fullName>
    </submittedName>
</protein>
<keyword evidence="2" id="KW-1185">Reference proteome</keyword>
<comment type="caution">
    <text evidence="1">The sequence shown here is derived from an EMBL/GenBank/DDBJ whole genome shotgun (WGS) entry which is preliminary data.</text>
</comment>
<dbReference type="Proteomes" id="UP001341840">
    <property type="component" value="Unassembled WGS sequence"/>
</dbReference>
<sequence length="87" mass="9118">MDARRSQSELASLLPPLAGSLLLPFDGSAVDNNTKGKFEIPAFANITDGLAVGIAAAEVAAGAAGGWGSYEIVLFRRCPLLSRHYGW</sequence>
<gene>
    <name evidence="1" type="ORF">PIB30_060666</name>
</gene>